<dbReference type="EMBL" id="VFPP01000001">
    <property type="protein sequence ID" value="TQM85489.1"/>
    <property type="molecule type" value="Genomic_DNA"/>
</dbReference>
<gene>
    <name evidence="1" type="ORF">FHX81_7975</name>
</gene>
<dbReference type="AlphaFoldDB" id="A0A543JRM1"/>
<protein>
    <submittedName>
        <fullName evidence="1">Uncharacterized protein</fullName>
    </submittedName>
</protein>
<evidence type="ECO:0000313" key="1">
    <source>
        <dbReference type="EMBL" id="TQM85489.1"/>
    </source>
</evidence>
<keyword evidence="2" id="KW-1185">Reference proteome</keyword>
<comment type="caution">
    <text evidence="1">The sequence shown here is derived from an EMBL/GenBank/DDBJ whole genome shotgun (WGS) entry which is preliminary data.</text>
</comment>
<accession>A0A543JRM1</accession>
<dbReference type="OrthoDB" id="9773429at2"/>
<name>A0A543JRM1_9PSEU</name>
<organism evidence="1 2">
    <name type="scientific">Saccharothrix saharensis</name>
    <dbReference type="NCBI Taxonomy" id="571190"/>
    <lineage>
        <taxon>Bacteria</taxon>
        <taxon>Bacillati</taxon>
        <taxon>Actinomycetota</taxon>
        <taxon>Actinomycetes</taxon>
        <taxon>Pseudonocardiales</taxon>
        <taxon>Pseudonocardiaceae</taxon>
        <taxon>Saccharothrix</taxon>
    </lineage>
</organism>
<sequence length="550" mass="61054">MGEDADIRNLVRDATAGAVVQSGSIQNLTMQTAPSTTGAVVPRQVPLAVRDFVGRDVDLAGRWIRLGRGFGDTRTKPTPAQQEAGAAGARTILESLRTRLERIPGLALRAQSILEPLGDTSVPHIEPPNIDVEDDLIDFAGGRSPRNADTATIKDHLRIESERTEALARRIADLGPAAGIARFAYLAHHAVLAGRQFPGGLVGLRMGRYMTDPVAWYAEARRHDVPTLMQTALTEILAADVNLPPAMLEADLRNPARRSLVLHTSLSHTKINSTVTLVLDDLTAQDAPNLGSALFRQKPDQVVYRLLTHPVTEIASTAALHLGLSDGHETRIPQEWRDEWRIAFLNFRGHDGNVHDDWAFDSLLERLVDQDPDLVEEWYGRRLAAMKDKGYIEPLRPSGCEAHLSALPAPHRERLVRTYAALGRERLGQSLLVRLVGSDRDMVERLLIDGVLTTTDILDILTAERDDTLELFGPLLLDNGVSPAQVVDAVSFREGWIESRVNKHRRLRDYFRDLGERVPVLASVARIGSERQARLLDEAKQRERLTRIRY</sequence>
<proteinExistence type="predicted"/>
<evidence type="ECO:0000313" key="2">
    <source>
        <dbReference type="Proteomes" id="UP000316628"/>
    </source>
</evidence>
<dbReference type="Proteomes" id="UP000316628">
    <property type="component" value="Unassembled WGS sequence"/>
</dbReference>
<dbReference type="RefSeq" id="WP_141983521.1">
    <property type="nucleotide sequence ID" value="NZ_VFPP01000001.1"/>
</dbReference>
<reference evidence="1 2" key="1">
    <citation type="submission" date="2019-06" db="EMBL/GenBank/DDBJ databases">
        <title>Sequencing the genomes of 1000 actinobacteria strains.</title>
        <authorList>
            <person name="Klenk H.-P."/>
        </authorList>
    </citation>
    <scope>NUCLEOTIDE SEQUENCE [LARGE SCALE GENOMIC DNA]</scope>
    <source>
        <strain evidence="1 2">DSM 45456</strain>
    </source>
</reference>